<keyword evidence="1" id="KW-0175">Coiled coil</keyword>
<gene>
    <name evidence="2" type="ORF">GCM10009606_45090</name>
</gene>
<reference evidence="2 3" key="1">
    <citation type="journal article" date="2019" name="Int. J. Syst. Evol. Microbiol.">
        <title>The Global Catalogue of Microorganisms (GCM) 10K type strain sequencing project: providing services to taxonomists for standard genome sequencing and annotation.</title>
        <authorList>
            <consortium name="The Broad Institute Genomics Platform"/>
            <consortium name="The Broad Institute Genome Sequencing Center for Infectious Disease"/>
            <person name="Wu L."/>
            <person name="Ma J."/>
        </authorList>
    </citation>
    <scope>NUCLEOTIDE SEQUENCE [LARGE SCALE GENOMIC DNA]</scope>
    <source>
        <strain evidence="2 3">JCM 11813</strain>
    </source>
</reference>
<organism evidence="2 3">
    <name type="scientific">Nocardioides aquiterrae</name>
    <dbReference type="NCBI Taxonomy" id="203799"/>
    <lineage>
        <taxon>Bacteria</taxon>
        <taxon>Bacillati</taxon>
        <taxon>Actinomycetota</taxon>
        <taxon>Actinomycetes</taxon>
        <taxon>Propionibacteriales</taxon>
        <taxon>Nocardioidaceae</taxon>
        <taxon>Nocardioides</taxon>
    </lineage>
</organism>
<evidence type="ECO:0000256" key="1">
    <source>
        <dbReference type="SAM" id="Coils"/>
    </source>
</evidence>
<comment type="caution">
    <text evidence="2">The sequence shown here is derived from an EMBL/GenBank/DDBJ whole genome shotgun (WGS) entry which is preliminary data.</text>
</comment>
<feature type="coiled-coil region" evidence="1">
    <location>
        <begin position="14"/>
        <end position="73"/>
    </location>
</feature>
<accession>A0ABN1UPW0</accession>
<evidence type="ECO:0000313" key="3">
    <source>
        <dbReference type="Proteomes" id="UP001499979"/>
    </source>
</evidence>
<dbReference type="Proteomes" id="UP001499979">
    <property type="component" value="Unassembled WGS sequence"/>
</dbReference>
<dbReference type="RefSeq" id="WP_343910475.1">
    <property type="nucleotide sequence ID" value="NZ_BAAAJE010000030.1"/>
</dbReference>
<sequence>MTDDITNDDPRTELARVERQIEDLRQVARDLRASLNDAGPTDPEDRSLVISQAEEQEAIIAELEQRRRHLREQLGEGNP</sequence>
<proteinExistence type="predicted"/>
<dbReference type="EMBL" id="BAAAJE010000030">
    <property type="protein sequence ID" value="GAA1162147.1"/>
    <property type="molecule type" value="Genomic_DNA"/>
</dbReference>
<name>A0ABN1UPW0_9ACTN</name>
<protein>
    <submittedName>
        <fullName evidence="2">Uncharacterized protein</fullName>
    </submittedName>
</protein>
<keyword evidence="3" id="KW-1185">Reference proteome</keyword>
<evidence type="ECO:0000313" key="2">
    <source>
        <dbReference type="EMBL" id="GAA1162147.1"/>
    </source>
</evidence>